<dbReference type="EMBL" id="HG994593">
    <property type="protein sequence ID" value="CAF2847770.1"/>
    <property type="molecule type" value="Genomic_DNA"/>
</dbReference>
<dbReference type="PROSITE" id="PS51155">
    <property type="entry name" value="CHIT_BIND_RR_2"/>
    <property type="match status" value="1"/>
</dbReference>
<dbReference type="Proteomes" id="UP000675881">
    <property type="component" value="Chromosome 14"/>
</dbReference>
<evidence type="ECO:0000313" key="3">
    <source>
        <dbReference type="Proteomes" id="UP000675881"/>
    </source>
</evidence>
<dbReference type="GO" id="GO:0005615">
    <property type="term" value="C:extracellular space"/>
    <property type="evidence" value="ECO:0007669"/>
    <property type="project" value="TreeGrafter"/>
</dbReference>
<dbReference type="PANTHER" id="PTHR12236">
    <property type="entry name" value="STRUCTURAL CONTITUENT OF CUTICLE"/>
    <property type="match status" value="1"/>
</dbReference>
<dbReference type="AlphaFoldDB" id="A0A7R8H4D0"/>
<evidence type="ECO:0000256" key="1">
    <source>
        <dbReference type="ARBA" id="ARBA00022460"/>
    </source>
</evidence>
<name>A0A7R8H4D0_LEPSM</name>
<reference evidence="2" key="1">
    <citation type="submission" date="2021-02" db="EMBL/GenBank/DDBJ databases">
        <authorList>
            <person name="Bekaert M."/>
        </authorList>
    </citation>
    <scope>NUCLEOTIDE SEQUENCE</scope>
    <source>
        <strain evidence="2">IoA-00</strain>
    </source>
</reference>
<protein>
    <submittedName>
        <fullName evidence="2">(salmon louse) hypothetical protein</fullName>
    </submittedName>
</protein>
<dbReference type="OMA" id="SHGQYNI"/>
<proteinExistence type="predicted"/>
<dbReference type="InterPro" id="IPR000618">
    <property type="entry name" value="Insect_cuticle"/>
</dbReference>
<evidence type="ECO:0000313" key="2">
    <source>
        <dbReference type="EMBL" id="CAF2847770.1"/>
    </source>
</evidence>
<gene>
    <name evidence="2" type="ORF">LSAA_5297</name>
</gene>
<dbReference type="OrthoDB" id="6595597at2759"/>
<keyword evidence="1" id="KW-0193">Cuticle</keyword>
<dbReference type="Pfam" id="PF00379">
    <property type="entry name" value="Chitin_bind_4"/>
    <property type="match status" value="1"/>
</dbReference>
<organism evidence="2 3">
    <name type="scientific">Lepeophtheirus salmonis</name>
    <name type="common">Salmon louse</name>
    <name type="synonym">Caligus salmonis</name>
    <dbReference type="NCBI Taxonomy" id="72036"/>
    <lineage>
        <taxon>Eukaryota</taxon>
        <taxon>Metazoa</taxon>
        <taxon>Ecdysozoa</taxon>
        <taxon>Arthropoda</taxon>
        <taxon>Crustacea</taxon>
        <taxon>Multicrustacea</taxon>
        <taxon>Hexanauplia</taxon>
        <taxon>Copepoda</taxon>
        <taxon>Siphonostomatoida</taxon>
        <taxon>Caligidae</taxon>
        <taxon>Lepeophtheirus</taxon>
    </lineage>
</organism>
<dbReference type="InterPro" id="IPR051217">
    <property type="entry name" value="Insect_Cuticle_Struc_Prot"/>
</dbReference>
<dbReference type="GO" id="GO:0031012">
    <property type="term" value="C:extracellular matrix"/>
    <property type="evidence" value="ECO:0007669"/>
    <property type="project" value="TreeGrafter"/>
</dbReference>
<sequence>MKASILSLLLLAFPLIATSSYPHLASTYKYGYDIRDDYHGTNFGASESSYGQGIRGEYHVHLPDGRIQTVSYYDDGNSGLIADVSYTKYGALRPIGHRSVSHGHVVSGPGHSSVSHGQYNIPFYIN</sequence>
<dbReference type="PANTHER" id="PTHR12236:SF79">
    <property type="entry name" value="CUTICULAR PROTEIN 50CB-RELATED"/>
    <property type="match status" value="1"/>
</dbReference>
<keyword evidence="3" id="KW-1185">Reference proteome</keyword>
<accession>A0A7R8H4D0</accession>
<dbReference type="GO" id="GO:0042302">
    <property type="term" value="F:structural constituent of cuticle"/>
    <property type="evidence" value="ECO:0007669"/>
    <property type="project" value="UniProtKB-UniRule"/>
</dbReference>